<dbReference type="RefSeq" id="WP_317045894.1">
    <property type="nucleotide sequence ID" value="NZ_CP022515.1"/>
</dbReference>
<dbReference type="InterPro" id="IPR052893">
    <property type="entry name" value="TCS_response_regulator"/>
</dbReference>
<name>A0A221V1K8_9FLAO</name>
<keyword evidence="1" id="KW-0597">Phosphoprotein</keyword>
<feature type="modified residue" description="4-aspartylphosphate" evidence="1">
    <location>
        <position position="65"/>
    </location>
</feature>
<dbReference type="InterPro" id="IPR001789">
    <property type="entry name" value="Sig_transdc_resp-reg_receiver"/>
</dbReference>
<dbReference type="PANTHER" id="PTHR44520">
    <property type="entry name" value="RESPONSE REGULATOR RCP1-RELATED"/>
    <property type="match status" value="1"/>
</dbReference>
<sequence length="143" mass="16407">MAMEQVHILLVEDNEGDILLTKEAFEESKIIAEISVVKNGAEALDFLFQRESFIDAKRPDLILLDINIPKYDGHFVLKQIKGDNNLKKIPVIMLTTSSNNKDINLAFENHTNSYVTKPIDMTDFIKAVLKIQEFWFQLSKLPK</sequence>
<dbReference type="KEGG" id="aalg:AREALGSMS7_04013"/>
<gene>
    <name evidence="3" type="ORF">AREALGSMS7_04013</name>
</gene>
<protein>
    <submittedName>
        <fullName evidence="3">Response regulator rcp1</fullName>
    </submittedName>
</protein>
<dbReference type="EMBL" id="CP022515">
    <property type="protein sequence ID" value="ASO07420.1"/>
    <property type="molecule type" value="Genomic_DNA"/>
</dbReference>
<organism evidence="3 4">
    <name type="scientific">Arenibacter algicola</name>
    <dbReference type="NCBI Taxonomy" id="616991"/>
    <lineage>
        <taxon>Bacteria</taxon>
        <taxon>Pseudomonadati</taxon>
        <taxon>Bacteroidota</taxon>
        <taxon>Flavobacteriia</taxon>
        <taxon>Flavobacteriales</taxon>
        <taxon>Flavobacteriaceae</taxon>
        <taxon>Arenibacter</taxon>
    </lineage>
</organism>
<dbReference type="Proteomes" id="UP000204551">
    <property type="component" value="Chromosome"/>
</dbReference>
<dbReference type="PROSITE" id="PS50110">
    <property type="entry name" value="RESPONSE_REGULATORY"/>
    <property type="match status" value="1"/>
</dbReference>
<accession>A0A221V1K8</accession>
<proteinExistence type="predicted"/>
<dbReference type="InterPro" id="IPR011006">
    <property type="entry name" value="CheY-like_superfamily"/>
</dbReference>
<evidence type="ECO:0000313" key="3">
    <source>
        <dbReference type="EMBL" id="ASO07420.1"/>
    </source>
</evidence>
<dbReference type="CDD" id="cd17557">
    <property type="entry name" value="REC_Rcp-like"/>
    <property type="match status" value="1"/>
</dbReference>
<dbReference type="AlphaFoldDB" id="A0A221V1K8"/>
<dbReference type="GO" id="GO:0000160">
    <property type="term" value="P:phosphorelay signal transduction system"/>
    <property type="evidence" value="ECO:0007669"/>
    <property type="project" value="InterPro"/>
</dbReference>
<reference evidence="3 4" key="1">
    <citation type="submission" date="2017-07" db="EMBL/GenBank/DDBJ databases">
        <title>Genome Sequence of Arenibacter algicola Strain SMS7 Isolated from a culture of the Diatom Skeletonema marinoi.</title>
        <authorList>
            <person name="Topel M."/>
            <person name="Pinder M.I.M."/>
            <person name="Johansson O.N."/>
            <person name="Kourtchenko O."/>
            <person name="Godhe A."/>
            <person name="Clarke A.K."/>
        </authorList>
    </citation>
    <scope>NUCLEOTIDE SEQUENCE [LARGE SCALE GENOMIC DNA]</scope>
    <source>
        <strain evidence="3 4">SMS7</strain>
    </source>
</reference>
<dbReference type="Pfam" id="PF00072">
    <property type="entry name" value="Response_reg"/>
    <property type="match status" value="1"/>
</dbReference>
<evidence type="ECO:0000313" key="4">
    <source>
        <dbReference type="Proteomes" id="UP000204551"/>
    </source>
</evidence>
<feature type="domain" description="Response regulatory" evidence="2">
    <location>
        <begin position="7"/>
        <end position="132"/>
    </location>
</feature>
<dbReference type="SMART" id="SM00448">
    <property type="entry name" value="REC"/>
    <property type="match status" value="1"/>
</dbReference>
<dbReference type="SUPFAM" id="SSF52172">
    <property type="entry name" value="CheY-like"/>
    <property type="match status" value="1"/>
</dbReference>
<evidence type="ECO:0000259" key="2">
    <source>
        <dbReference type="PROSITE" id="PS50110"/>
    </source>
</evidence>
<dbReference type="Gene3D" id="3.40.50.2300">
    <property type="match status" value="1"/>
</dbReference>
<dbReference type="PANTHER" id="PTHR44520:SF2">
    <property type="entry name" value="RESPONSE REGULATOR RCP1"/>
    <property type="match status" value="1"/>
</dbReference>
<evidence type="ECO:0000256" key="1">
    <source>
        <dbReference type="PROSITE-ProRule" id="PRU00169"/>
    </source>
</evidence>